<dbReference type="SUPFAM" id="SSF50249">
    <property type="entry name" value="Nucleic acid-binding proteins"/>
    <property type="match status" value="3"/>
</dbReference>
<organism evidence="9 10">
    <name type="scientific">Microctonus aethiopoides</name>
    <dbReference type="NCBI Taxonomy" id="144406"/>
    <lineage>
        <taxon>Eukaryota</taxon>
        <taxon>Metazoa</taxon>
        <taxon>Ecdysozoa</taxon>
        <taxon>Arthropoda</taxon>
        <taxon>Hexapoda</taxon>
        <taxon>Insecta</taxon>
        <taxon>Pterygota</taxon>
        <taxon>Neoptera</taxon>
        <taxon>Endopterygota</taxon>
        <taxon>Hymenoptera</taxon>
        <taxon>Apocrita</taxon>
        <taxon>Ichneumonoidea</taxon>
        <taxon>Braconidae</taxon>
        <taxon>Euphorinae</taxon>
        <taxon>Microctonus</taxon>
    </lineage>
</organism>
<dbReference type="PANTHER" id="PTHR11289">
    <property type="entry name" value="BREAST CANCER TYPE 2 SUSCEPTIBILITY PROTEIN BRCA2"/>
    <property type="match status" value="1"/>
</dbReference>
<keyword evidence="10" id="KW-1185">Reference proteome</keyword>
<dbReference type="SUPFAM" id="SSF81872">
    <property type="entry name" value="BRCA2 helical domain"/>
    <property type="match status" value="1"/>
</dbReference>
<evidence type="ECO:0000256" key="5">
    <source>
        <dbReference type="ARBA" id="ARBA00023204"/>
    </source>
</evidence>
<dbReference type="Gene3D" id="2.40.50.140">
    <property type="entry name" value="Nucleic acid-binding proteins"/>
    <property type="match status" value="3"/>
</dbReference>
<feature type="domain" description="BRCA2 OB3" evidence="7">
    <location>
        <begin position="1369"/>
        <end position="1515"/>
    </location>
</feature>
<dbReference type="Pfam" id="PF09169">
    <property type="entry name" value="BRCA-2_helical"/>
    <property type="match status" value="1"/>
</dbReference>
<comment type="caution">
    <text evidence="9">The sequence shown here is derived from an EMBL/GenBank/DDBJ whole genome shotgun (WGS) entry which is preliminary data.</text>
</comment>
<evidence type="ECO:0000259" key="8">
    <source>
        <dbReference type="Pfam" id="PF09169"/>
    </source>
</evidence>
<dbReference type="CDD" id="cd04493">
    <property type="entry name" value="BRCA2DBD_OB1"/>
    <property type="match status" value="1"/>
</dbReference>
<dbReference type="GO" id="GO:0003677">
    <property type="term" value="F:DNA binding"/>
    <property type="evidence" value="ECO:0007669"/>
    <property type="project" value="UniProtKB-KW"/>
</dbReference>
<dbReference type="InterPro" id="IPR015252">
    <property type="entry name" value="BRCA2_hlx"/>
</dbReference>
<evidence type="ECO:0000256" key="4">
    <source>
        <dbReference type="ARBA" id="ARBA00023172"/>
    </source>
</evidence>
<evidence type="ECO:0000313" key="9">
    <source>
        <dbReference type="EMBL" id="KAK0177310.1"/>
    </source>
</evidence>
<dbReference type="InterPro" id="IPR015188">
    <property type="entry name" value="BRCA2_OB_3"/>
</dbReference>
<dbReference type="Proteomes" id="UP001168990">
    <property type="component" value="Unassembled WGS sequence"/>
</dbReference>
<protein>
    <recommendedName>
        <fullName evidence="11">Breast cancer type 2 susceptibility protein</fullName>
    </recommendedName>
</protein>
<accession>A0AA39KXF3</accession>
<reference evidence="9" key="1">
    <citation type="journal article" date="2023" name="bioRxiv">
        <title>Scaffold-level genome assemblies of two parasitoid biocontrol wasps reveal the parthenogenesis mechanism and an associated novel virus.</title>
        <authorList>
            <person name="Inwood S."/>
            <person name="Skelly J."/>
            <person name="Guhlin J."/>
            <person name="Harrop T."/>
            <person name="Goldson S."/>
            <person name="Dearden P."/>
        </authorList>
    </citation>
    <scope>NUCLEOTIDE SEQUENCE</scope>
    <source>
        <strain evidence="9">Irish</strain>
        <tissue evidence="9">Whole body</tissue>
    </source>
</reference>
<dbReference type="InterPro" id="IPR015187">
    <property type="entry name" value="BRCA2_OB_1"/>
</dbReference>
<evidence type="ECO:0000313" key="10">
    <source>
        <dbReference type="Proteomes" id="UP001168990"/>
    </source>
</evidence>
<feature type="domain" description="Breast cancer type 2 susceptibility protein helical" evidence="8">
    <location>
        <begin position="889"/>
        <end position="1068"/>
    </location>
</feature>
<proteinExistence type="predicted"/>
<dbReference type="Pfam" id="PF00634">
    <property type="entry name" value="BRCA2"/>
    <property type="match status" value="1"/>
</dbReference>
<keyword evidence="3" id="KW-0238">DNA-binding</keyword>
<evidence type="ECO:0000259" key="6">
    <source>
        <dbReference type="Pfam" id="PF09103"/>
    </source>
</evidence>
<dbReference type="InterPro" id="IPR015525">
    <property type="entry name" value="BRCA2"/>
</dbReference>
<dbReference type="Pfam" id="PF09103">
    <property type="entry name" value="BRCA-2_OB1"/>
    <property type="match status" value="1"/>
</dbReference>
<name>A0AA39KXF3_9HYME</name>
<keyword evidence="4" id="KW-0233">DNA recombination</keyword>
<evidence type="ECO:0000256" key="3">
    <source>
        <dbReference type="ARBA" id="ARBA00023125"/>
    </source>
</evidence>
<evidence type="ECO:0000259" key="7">
    <source>
        <dbReference type="Pfam" id="PF09104"/>
    </source>
</evidence>
<reference evidence="9" key="2">
    <citation type="submission" date="2023-03" db="EMBL/GenBank/DDBJ databases">
        <authorList>
            <person name="Inwood S.N."/>
            <person name="Skelly J.G."/>
            <person name="Guhlin J."/>
            <person name="Harrop T.W.R."/>
            <person name="Goldson S.G."/>
            <person name="Dearden P.K."/>
        </authorList>
    </citation>
    <scope>NUCLEOTIDE SEQUENCE</scope>
    <source>
        <strain evidence="9">Irish</strain>
        <tissue evidence="9">Whole body</tissue>
    </source>
</reference>
<dbReference type="GO" id="GO:0006355">
    <property type="term" value="P:regulation of DNA-templated transcription"/>
    <property type="evidence" value="ECO:0007669"/>
    <property type="project" value="TreeGrafter"/>
</dbReference>
<dbReference type="GO" id="GO:0000724">
    <property type="term" value="P:double-strand break repair via homologous recombination"/>
    <property type="evidence" value="ECO:0007669"/>
    <property type="project" value="InterPro"/>
</dbReference>
<keyword evidence="5" id="KW-0234">DNA repair</keyword>
<sequence>MDSDSNSNQSQEMFSDDELITETYRDDFLKSDVSFVNSSQLSRSNSSSPMKQETYRCAEIPKTPLSLEPFISKAQVWTKDLETPEVKRPIRHRYFSTKKIATQSNSQIFDEQSTVNNEASTSYFNNLSVDEIVPTSQVISVRREKRPLSGPVQKIISNEYINPSEVDKQLEVQDRLGVIEETNSNKFLNNTIELNSNINFVPERNRFNNSSVNLNSEQVNKFNAAALAKRVMQLKKMQEERRKNINNYKSFSNEEFTKSLTSLACAQKFNSSDKTSVQTSINNPLGFVPFSKISMKLDDKNFQDEKSTKNTQDKNFHGFTREIQDNANTYAINYHNFLCKQDTQVLHDSPKSRDNFYGFAIDEIEQSHYIARRCKFLCDKYIDDNYQISNRSTIKVDYSHNKNISCLMPLSFSVNTGIKTASGNEIFIDIDIIYKSKKLLLDVENNLSEHNIDELIQNNSTHLDNSKDKTISPDCMINSEDEHVISNDTKNIDEHTQIEKTLDIKLPQPIKNEERNEIINQSETDSGTCKQTSVTASVQENTEFNKENEEFNINSNKQTDIFAKSKSILINDEPKRYNKFKTIHRIGVKIPNDQILATKTLFEDKTDIKVDFPLMGFQTGHGKSIHISKDALLKAKTTFAQDMNDEISDVEMFAPCHNKENSIQTLNTIQNSTVYKRKYPTDDETPVGRKKIRIGSDLQRRKLFYENEERDNYSTESILHLNNKDNMETDRNIKFSPLQIEKLPNNITITANPSNNANVISNEVRESIAALLKDEENCNDPLDQWSTSPADVILLKNRRSDGLKLQKSDKNFEKRSRSYPGIGVEIGNKNTNLFYNKSSLNQKLSAKPPSPKHEDIPEDLYFDSPYSEEFIDTHMIEQNKQKRIAAIMKQKAHIEMKKTRKISQVIKGTLLHMKEINDGISLKNIFKNGKLVTRTPKELINAGIDPSILSINSTTAVDYKFRCADYYGQNFVNHHCDGIPIGDNATLIPNDDNLAGVNEFKQCFLASPGVDPTLVPSGYVENHYRWIVWKLASMDRSKTNEHMTIKFLTPDRVMKQLKYRYDREIDRSQRSALRRILEKDDAPSRRLVLCVSQIFTENIDDRSPISKCQPSTIELTDGWYSVRCSIDYAMLDNIKKDKIKVGTKLMIYGAELLNHNEGCYPLNLPSNVRLKIHTNSTRRVKWYIKLGYQRQSGPMVSNLKSINPNGGLIGKLIVAVARIYPIIYREKIGDGQFVDRNARCEEKVVIAYETECQSRIEALYAKTADECKGEKWKKDFEGRMMNYIPRQRDVIPITKIKVADGDYAALITLWSSGEESQSVFNENTYITIYNSLASGKKLNELQITTNRYTIFNNLPITSLKNTRIICSKRVFTSLDNTYSPGFNPYYGEFDTVGIVVSIGPAPHGMKNFETVNLAFKNDGDKHTPSFYLSILFWQGVSSYGLSEIATVGSFIACINLEWRKNTYKSIPTAFCTERTILTRNPKQSHLYQPFRNLCGIIKDPTQYVVTCALEIQNEIMKKSRSSLGSIGYNSFQSESKGLTEQDKTQNNSNIFINNRKLITPHSEPRNSLRSIATKARIDKLLNYGSAPMLSPIHLAQTSKIAQNYRSPVDRPFTKPPLPHSK</sequence>
<keyword evidence="2" id="KW-0227">DNA damage</keyword>
<gene>
    <name evidence="9" type="ORF">PV328_001378</name>
</gene>
<dbReference type="PANTHER" id="PTHR11289:SF0">
    <property type="entry name" value="BREAST CANCER TYPE 2 SUSCEPTIBILITY PROTEIN"/>
    <property type="match status" value="1"/>
</dbReference>
<evidence type="ECO:0008006" key="11">
    <source>
        <dbReference type="Google" id="ProtNLM"/>
    </source>
</evidence>
<dbReference type="Pfam" id="PF09104">
    <property type="entry name" value="BRCA-2_OB3"/>
    <property type="match status" value="1"/>
</dbReference>
<dbReference type="InterPro" id="IPR002093">
    <property type="entry name" value="BRCA2_repeat"/>
</dbReference>
<dbReference type="InterPro" id="IPR012340">
    <property type="entry name" value="NA-bd_OB-fold"/>
</dbReference>
<feature type="domain" description="BRCA2 OB1" evidence="6">
    <location>
        <begin position="1071"/>
        <end position="1190"/>
    </location>
</feature>
<keyword evidence="1" id="KW-0677">Repeat</keyword>
<dbReference type="PROSITE" id="PS50138">
    <property type="entry name" value="BRCA2_REPEAT"/>
    <property type="match status" value="1"/>
</dbReference>
<evidence type="ECO:0000256" key="1">
    <source>
        <dbReference type="ARBA" id="ARBA00022737"/>
    </source>
</evidence>
<dbReference type="EMBL" id="JAQQBS010000001">
    <property type="protein sequence ID" value="KAK0177310.1"/>
    <property type="molecule type" value="Genomic_DNA"/>
</dbReference>
<dbReference type="InterPro" id="IPR036315">
    <property type="entry name" value="BRCA2_hlx_sf"/>
</dbReference>
<dbReference type="GO" id="GO:0005634">
    <property type="term" value="C:nucleus"/>
    <property type="evidence" value="ECO:0007669"/>
    <property type="project" value="TreeGrafter"/>
</dbReference>
<evidence type="ECO:0000256" key="2">
    <source>
        <dbReference type="ARBA" id="ARBA00022763"/>
    </source>
</evidence>